<feature type="chain" id="PRO_5020326219" evidence="1">
    <location>
        <begin position="18"/>
        <end position="103"/>
    </location>
</feature>
<dbReference type="AlphaFoldDB" id="A0A4S3JD95"/>
<gene>
    <name evidence="2" type="ORF">EYZ11_008197</name>
</gene>
<sequence>MAFMWAFGTMNISCVSAGFLRNRLELSLGQTSPITICSTLLGAAVTDTNPKSAAVYDGGIREILKIIHLYPQGIARFLLALLGFSGTSGGQYEIFPLCDPDYL</sequence>
<organism evidence="2 3">
    <name type="scientific">Aspergillus tanneri</name>
    <dbReference type="NCBI Taxonomy" id="1220188"/>
    <lineage>
        <taxon>Eukaryota</taxon>
        <taxon>Fungi</taxon>
        <taxon>Dikarya</taxon>
        <taxon>Ascomycota</taxon>
        <taxon>Pezizomycotina</taxon>
        <taxon>Eurotiomycetes</taxon>
        <taxon>Eurotiomycetidae</taxon>
        <taxon>Eurotiales</taxon>
        <taxon>Aspergillaceae</taxon>
        <taxon>Aspergillus</taxon>
        <taxon>Aspergillus subgen. Circumdati</taxon>
    </lineage>
</organism>
<dbReference type="VEuPathDB" id="FungiDB:EYZ11_008197"/>
<dbReference type="Proteomes" id="UP000308092">
    <property type="component" value="Unassembled WGS sequence"/>
</dbReference>
<keyword evidence="1" id="KW-0732">Signal</keyword>
<dbReference type="STRING" id="1220188.A0A4S3JD95"/>
<dbReference type="EMBL" id="SOSA01000343">
    <property type="protein sequence ID" value="THC92328.1"/>
    <property type="molecule type" value="Genomic_DNA"/>
</dbReference>
<evidence type="ECO:0000313" key="3">
    <source>
        <dbReference type="Proteomes" id="UP000308092"/>
    </source>
</evidence>
<evidence type="ECO:0000256" key="1">
    <source>
        <dbReference type="SAM" id="SignalP"/>
    </source>
</evidence>
<name>A0A4S3JD95_9EURO</name>
<feature type="signal peptide" evidence="1">
    <location>
        <begin position="1"/>
        <end position="17"/>
    </location>
</feature>
<keyword evidence="3" id="KW-1185">Reference proteome</keyword>
<reference evidence="2 3" key="1">
    <citation type="submission" date="2019-03" db="EMBL/GenBank/DDBJ databases">
        <title>The genome sequence of a newly discovered highly antifungal drug resistant Aspergillus species, Aspergillus tanneri NIH 1004.</title>
        <authorList>
            <person name="Mounaud S."/>
            <person name="Singh I."/>
            <person name="Joardar V."/>
            <person name="Pakala S."/>
            <person name="Pakala S."/>
            <person name="Venepally P."/>
            <person name="Hoover J."/>
            <person name="Nierman W."/>
            <person name="Chung J."/>
            <person name="Losada L."/>
        </authorList>
    </citation>
    <scope>NUCLEOTIDE SEQUENCE [LARGE SCALE GENOMIC DNA]</scope>
    <source>
        <strain evidence="2 3">NIH1004</strain>
    </source>
</reference>
<evidence type="ECO:0000313" key="2">
    <source>
        <dbReference type="EMBL" id="THC92328.1"/>
    </source>
</evidence>
<accession>A0A4S3JD95</accession>
<comment type="caution">
    <text evidence="2">The sequence shown here is derived from an EMBL/GenBank/DDBJ whole genome shotgun (WGS) entry which is preliminary data.</text>
</comment>
<protein>
    <submittedName>
        <fullName evidence="2">Uncharacterized protein</fullName>
    </submittedName>
</protein>
<proteinExistence type="predicted"/>